<proteinExistence type="predicted"/>
<dbReference type="EMBL" id="GBXM01084971">
    <property type="protein sequence ID" value="JAH23606.1"/>
    <property type="molecule type" value="Transcribed_RNA"/>
</dbReference>
<dbReference type="AlphaFoldDB" id="A0A0E9R360"/>
<sequence length="26" mass="2900">MYLERPLCQAADGKPCPGRKIRVALL</sequence>
<protein>
    <submittedName>
        <fullName evidence="1">Uncharacterized protein</fullName>
    </submittedName>
</protein>
<evidence type="ECO:0000313" key="1">
    <source>
        <dbReference type="EMBL" id="JAH23606.1"/>
    </source>
</evidence>
<reference evidence="1" key="1">
    <citation type="submission" date="2014-11" db="EMBL/GenBank/DDBJ databases">
        <authorList>
            <person name="Amaro Gonzalez C."/>
        </authorList>
    </citation>
    <scope>NUCLEOTIDE SEQUENCE</scope>
</reference>
<name>A0A0E9R360_ANGAN</name>
<reference evidence="1" key="2">
    <citation type="journal article" date="2015" name="Fish Shellfish Immunol.">
        <title>Early steps in the European eel (Anguilla anguilla)-Vibrio vulnificus interaction in the gills: Role of the RtxA13 toxin.</title>
        <authorList>
            <person name="Callol A."/>
            <person name="Pajuelo D."/>
            <person name="Ebbesson L."/>
            <person name="Teles M."/>
            <person name="MacKenzie S."/>
            <person name="Amaro C."/>
        </authorList>
    </citation>
    <scope>NUCLEOTIDE SEQUENCE</scope>
</reference>
<organism evidence="1">
    <name type="scientific">Anguilla anguilla</name>
    <name type="common">European freshwater eel</name>
    <name type="synonym">Muraena anguilla</name>
    <dbReference type="NCBI Taxonomy" id="7936"/>
    <lineage>
        <taxon>Eukaryota</taxon>
        <taxon>Metazoa</taxon>
        <taxon>Chordata</taxon>
        <taxon>Craniata</taxon>
        <taxon>Vertebrata</taxon>
        <taxon>Euteleostomi</taxon>
        <taxon>Actinopterygii</taxon>
        <taxon>Neopterygii</taxon>
        <taxon>Teleostei</taxon>
        <taxon>Anguilliformes</taxon>
        <taxon>Anguillidae</taxon>
        <taxon>Anguilla</taxon>
    </lineage>
</organism>
<accession>A0A0E9R360</accession>